<evidence type="ECO:0000256" key="1">
    <source>
        <dbReference type="ARBA" id="ARBA00006484"/>
    </source>
</evidence>
<dbReference type="PANTHER" id="PTHR24320">
    <property type="entry name" value="RETINOL DEHYDROGENASE"/>
    <property type="match status" value="1"/>
</dbReference>
<accession>A0A8H5FC71</accession>
<gene>
    <name evidence="4" type="ORF">D9611_013152</name>
</gene>
<dbReference type="Proteomes" id="UP000541558">
    <property type="component" value="Unassembled WGS sequence"/>
</dbReference>
<keyword evidence="3" id="KW-0560">Oxidoreductase</keyword>
<evidence type="ECO:0000313" key="4">
    <source>
        <dbReference type="EMBL" id="KAF5331227.1"/>
    </source>
</evidence>
<dbReference type="InterPro" id="IPR036291">
    <property type="entry name" value="NAD(P)-bd_dom_sf"/>
</dbReference>
<proteinExistence type="inferred from homology"/>
<reference evidence="4 5" key="1">
    <citation type="journal article" date="2020" name="ISME J.">
        <title>Uncovering the hidden diversity of litter-decomposition mechanisms in mushroom-forming fungi.</title>
        <authorList>
            <person name="Floudas D."/>
            <person name="Bentzer J."/>
            <person name="Ahren D."/>
            <person name="Johansson T."/>
            <person name="Persson P."/>
            <person name="Tunlid A."/>
        </authorList>
    </citation>
    <scope>NUCLEOTIDE SEQUENCE [LARGE SCALE GENOMIC DNA]</scope>
    <source>
        <strain evidence="4 5">CBS 175.51</strain>
    </source>
</reference>
<sequence length="316" mass="34789">MGTSISIIRSMIDQGFPPKSKFSVDDISDLTGQVVIVTGANTGVGKETAKALLNHNAKVYFAARDKERAEQAIKDLKEETGKEGIFLQLDLSDLPSVKRAAEEFLKQEPQLHILFNNAGVMAPPVDQLTKQGYDLQFGTNVLGHWYFTKLLLPALLAASKATNGETGRVIHTSSSGSLLASTLKFETFKDHPSRTKAGTEYLYTQSKLGNVIIANEFTRRYGDEGLVSCSLNPGNLQSDLQRHLGPITKKLVELVLYPTPYGALTQLWAGTSEEGVNMNGKYLIPWARYGTANPVAQDEKLGRDLWTWLEEQVESI</sequence>
<dbReference type="Gene3D" id="3.40.50.720">
    <property type="entry name" value="NAD(P)-binding Rossmann-like Domain"/>
    <property type="match status" value="1"/>
</dbReference>
<comment type="similarity">
    <text evidence="1">Belongs to the short-chain dehydrogenases/reductases (SDR) family.</text>
</comment>
<comment type="caution">
    <text evidence="4">The sequence shown here is derived from an EMBL/GenBank/DDBJ whole genome shotgun (WGS) entry which is preliminary data.</text>
</comment>
<dbReference type="PANTHER" id="PTHR24320:SF282">
    <property type="entry name" value="WW DOMAIN-CONTAINING OXIDOREDUCTASE"/>
    <property type="match status" value="1"/>
</dbReference>
<evidence type="ECO:0008006" key="6">
    <source>
        <dbReference type="Google" id="ProtNLM"/>
    </source>
</evidence>
<dbReference type="InterPro" id="IPR002347">
    <property type="entry name" value="SDR_fam"/>
</dbReference>
<dbReference type="SUPFAM" id="SSF51735">
    <property type="entry name" value="NAD(P)-binding Rossmann-fold domains"/>
    <property type="match status" value="1"/>
</dbReference>
<dbReference type="GO" id="GO:0016491">
    <property type="term" value="F:oxidoreductase activity"/>
    <property type="evidence" value="ECO:0007669"/>
    <property type="project" value="UniProtKB-KW"/>
</dbReference>
<protein>
    <recommendedName>
        <fullName evidence="6">NAD(P)-binding protein</fullName>
    </recommendedName>
</protein>
<dbReference type="AlphaFoldDB" id="A0A8H5FC71"/>
<name>A0A8H5FC71_9AGAR</name>
<evidence type="ECO:0000256" key="3">
    <source>
        <dbReference type="ARBA" id="ARBA00023002"/>
    </source>
</evidence>
<dbReference type="OrthoDB" id="191139at2759"/>
<dbReference type="PRINTS" id="PR00081">
    <property type="entry name" value="GDHRDH"/>
</dbReference>
<evidence type="ECO:0000256" key="2">
    <source>
        <dbReference type="ARBA" id="ARBA00022857"/>
    </source>
</evidence>
<keyword evidence="2" id="KW-0521">NADP</keyword>
<dbReference type="Pfam" id="PF00106">
    <property type="entry name" value="adh_short"/>
    <property type="match status" value="1"/>
</dbReference>
<dbReference type="EMBL" id="JAACJK010000115">
    <property type="protein sequence ID" value="KAF5331227.1"/>
    <property type="molecule type" value="Genomic_DNA"/>
</dbReference>
<organism evidence="4 5">
    <name type="scientific">Ephemerocybe angulata</name>
    <dbReference type="NCBI Taxonomy" id="980116"/>
    <lineage>
        <taxon>Eukaryota</taxon>
        <taxon>Fungi</taxon>
        <taxon>Dikarya</taxon>
        <taxon>Basidiomycota</taxon>
        <taxon>Agaricomycotina</taxon>
        <taxon>Agaricomycetes</taxon>
        <taxon>Agaricomycetidae</taxon>
        <taxon>Agaricales</taxon>
        <taxon>Agaricineae</taxon>
        <taxon>Psathyrellaceae</taxon>
        <taxon>Ephemerocybe</taxon>
    </lineage>
</organism>
<evidence type="ECO:0000313" key="5">
    <source>
        <dbReference type="Proteomes" id="UP000541558"/>
    </source>
</evidence>
<keyword evidence="5" id="KW-1185">Reference proteome</keyword>